<evidence type="ECO:0000256" key="8">
    <source>
        <dbReference type="ARBA" id="ARBA00022989"/>
    </source>
</evidence>
<dbReference type="EC" id="2.7.13.3" evidence="3"/>
<dbReference type="InterPro" id="IPR036890">
    <property type="entry name" value="HATPase_C_sf"/>
</dbReference>
<dbReference type="OrthoDB" id="9786919at2"/>
<dbReference type="SMART" id="SM00388">
    <property type="entry name" value="HisKA"/>
    <property type="match status" value="1"/>
</dbReference>
<dbReference type="SMART" id="SM00304">
    <property type="entry name" value="HAMP"/>
    <property type="match status" value="1"/>
</dbReference>
<dbReference type="FunFam" id="1.10.287.130:FF:000001">
    <property type="entry name" value="Two-component sensor histidine kinase"/>
    <property type="match status" value="1"/>
</dbReference>
<dbReference type="EMBL" id="SZQA01000030">
    <property type="protein sequence ID" value="TKK85097.1"/>
    <property type="molecule type" value="Genomic_DNA"/>
</dbReference>
<keyword evidence="10 11" id="KW-0472">Membrane</keyword>
<dbReference type="SUPFAM" id="SSF47384">
    <property type="entry name" value="Homodimeric domain of signal transducing histidine kinase"/>
    <property type="match status" value="1"/>
</dbReference>
<accession>A0A4U3MBL0</accession>
<dbReference type="Pfam" id="PF00512">
    <property type="entry name" value="HisKA"/>
    <property type="match status" value="1"/>
</dbReference>
<evidence type="ECO:0000256" key="1">
    <source>
        <dbReference type="ARBA" id="ARBA00000085"/>
    </source>
</evidence>
<keyword evidence="9" id="KW-0902">Two-component regulatory system</keyword>
<comment type="subcellular location">
    <subcellularLocation>
        <location evidence="2">Cell membrane</location>
    </subcellularLocation>
</comment>
<evidence type="ECO:0000256" key="4">
    <source>
        <dbReference type="ARBA" id="ARBA00022553"/>
    </source>
</evidence>
<evidence type="ECO:0000256" key="7">
    <source>
        <dbReference type="ARBA" id="ARBA00022777"/>
    </source>
</evidence>
<evidence type="ECO:0000259" key="12">
    <source>
        <dbReference type="PROSITE" id="PS50109"/>
    </source>
</evidence>
<evidence type="ECO:0000313" key="15">
    <source>
        <dbReference type="Proteomes" id="UP000308705"/>
    </source>
</evidence>
<feature type="transmembrane region" description="Helical" evidence="11">
    <location>
        <begin position="158"/>
        <end position="181"/>
    </location>
</feature>
<dbReference type="PROSITE" id="PS50109">
    <property type="entry name" value="HIS_KIN"/>
    <property type="match status" value="1"/>
</dbReference>
<dbReference type="PROSITE" id="PS50885">
    <property type="entry name" value="HAMP"/>
    <property type="match status" value="1"/>
</dbReference>
<sequence>MRRVPLWARLVAGTLVLVTLAITLTGVFAVRLLRGYLVGRIDQQLTAAGAPLRELNLKPLLQLPKSRPQRLPGLFHVLILDADGKVADQIATSTAAEEPALTGLNHAKVAALAGHPFTVESADGTGPAWRAVAVPTPDGRSRVVAVSMGDIEHTVARLTVIVAGAGAGVLVALGLACYWLVRRSLRPLGEIEHTAAAIAGGDLSQRVPEQPRSTEMGRLGGAINGMLHQIELAFRHREQSETAARRSAAEARGSEERMRRFVADASHELRTPLTSIRGFAELYRQEADPDTEKLMARIEGEASRMGVLVDDLLLLARLDQQRPLEREPVDVLSLAAGEVLDARLLAPEREIDLVRLDGSDDPLTIVGDEARLRQVLGNLVGNVLKHTPEGTGFTVAVGSEGTGVVIEVADEGPGLRYPERVFERFYRDDPSRSRGARKGGAGLGLSIAAALVEAHGGRICAANGKKGAVFRVELPKNHGGDPPARLH</sequence>
<dbReference type="Proteomes" id="UP000308705">
    <property type="component" value="Unassembled WGS sequence"/>
</dbReference>
<dbReference type="InterPro" id="IPR050428">
    <property type="entry name" value="TCS_sensor_his_kinase"/>
</dbReference>
<dbReference type="SUPFAM" id="SSF158472">
    <property type="entry name" value="HAMP domain-like"/>
    <property type="match status" value="1"/>
</dbReference>
<dbReference type="CDD" id="cd00075">
    <property type="entry name" value="HATPase"/>
    <property type="match status" value="1"/>
</dbReference>
<evidence type="ECO:0000313" key="14">
    <source>
        <dbReference type="EMBL" id="TKK85097.1"/>
    </source>
</evidence>
<dbReference type="PRINTS" id="PR00344">
    <property type="entry name" value="BCTRLSENSOR"/>
</dbReference>
<evidence type="ECO:0000256" key="5">
    <source>
        <dbReference type="ARBA" id="ARBA00022679"/>
    </source>
</evidence>
<dbReference type="SMART" id="SM00387">
    <property type="entry name" value="HATPase_c"/>
    <property type="match status" value="1"/>
</dbReference>
<dbReference type="Pfam" id="PF02518">
    <property type="entry name" value="HATPase_c"/>
    <property type="match status" value="1"/>
</dbReference>
<keyword evidence="4" id="KW-0597">Phosphoprotein</keyword>
<dbReference type="InterPro" id="IPR036097">
    <property type="entry name" value="HisK_dim/P_sf"/>
</dbReference>
<comment type="caution">
    <text evidence="14">The sequence shown here is derived from an EMBL/GenBank/DDBJ whole genome shotgun (WGS) entry which is preliminary data.</text>
</comment>
<dbReference type="Gene3D" id="1.10.287.130">
    <property type="match status" value="1"/>
</dbReference>
<name>A0A4U3MBL0_9ACTN</name>
<gene>
    <name evidence="14" type="ORF">FDA94_27120</name>
</gene>
<dbReference type="RefSeq" id="WP_137249901.1">
    <property type="nucleotide sequence ID" value="NZ_SZQA01000030.1"/>
</dbReference>
<evidence type="ECO:0000256" key="6">
    <source>
        <dbReference type="ARBA" id="ARBA00022692"/>
    </source>
</evidence>
<dbReference type="InterPro" id="IPR003594">
    <property type="entry name" value="HATPase_dom"/>
</dbReference>
<keyword evidence="8 11" id="KW-1133">Transmembrane helix</keyword>
<keyword evidence="7 14" id="KW-0418">Kinase</keyword>
<dbReference type="InterPro" id="IPR004358">
    <property type="entry name" value="Sig_transdc_His_kin-like_C"/>
</dbReference>
<keyword evidence="6 11" id="KW-0812">Transmembrane</keyword>
<dbReference type="GO" id="GO:0000155">
    <property type="term" value="F:phosphorelay sensor kinase activity"/>
    <property type="evidence" value="ECO:0007669"/>
    <property type="project" value="InterPro"/>
</dbReference>
<keyword evidence="15" id="KW-1185">Reference proteome</keyword>
<evidence type="ECO:0000259" key="13">
    <source>
        <dbReference type="PROSITE" id="PS50885"/>
    </source>
</evidence>
<reference evidence="14 15" key="1">
    <citation type="submission" date="2019-04" db="EMBL/GenBank/DDBJ databases">
        <title>Herbidospora sp. NEAU-GS14.nov., a novel actinomycete isolated from soil.</title>
        <authorList>
            <person name="Han L."/>
        </authorList>
    </citation>
    <scope>NUCLEOTIDE SEQUENCE [LARGE SCALE GENOMIC DNA]</scope>
    <source>
        <strain evidence="14 15">NEAU-GS14</strain>
    </source>
</reference>
<dbReference type="InterPro" id="IPR005467">
    <property type="entry name" value="His_kinase_dom"/>
</dbReference>
<dbReference type="CDD" id="cd06225">
    <property type="entry name" value="HAMP"/>
    <property type="match status" value="1"/>
</dbReference>
<evidence type="ECO:0000256" key="10">
    <source>
        <dbReference type="ARBA" id="ARBA00023136"/>
    </source>
</evidence>
<evidence type="ECO:0000256" key="3">
    <source>
        <dbReference type="ARBA" id="ARBA00012438"/>
    </source>
</evidence>
<protein>
    <recommendedName>
        <fullName evidence="3">histidine kinase</fullName>
        <ecNumber evidence="3">2.7.13.3</ecNumber>
    </recommendedName>
</protein>
<organism evidence="14 15">
    <name type="scientific">Herbidospora galbida</name>
    <dbReference type="NCBI Taxonomy" id="2575442"/>
    <lineage>
        <taxon>Bacteria</taxon>
        <taxon>Bacillati</taxon>
        <taxon>Actinomycetota</taxon>
        <taxon>Actinomycetes</taxon>
        <taxon>Streptosporangiales</taxon>
        <taxon>Streptosporangiaceae</taxon>
        <taxon>Herbidospora</taxon>
    </lineage>
</organism>
<keyword evidence="5" id="KW-0808">Transferase</keyword>
<evidence type="ECO:0000256" key="9">
    <source>
        <dbReference type="ARBA" id="ARBA00023012"/>
    </source>
</evidence>
<comment type="catalytic activity">
    <reaction evidence="1">
        <text>ATP + protein L-histidine = ADP + protein N-phospho-L-histidine.</text>
        <dbReference type="EC" id="2.7.13.3"/>
    </reaction>
</comment>
<dbReference type="PANTHER" id="PTHR45436:SF5">
    <property type="entry name" value="SENSOR HISTIDINE KINASE TRCS"/>
    <property type="match status" value="1"/>
</dbReference>
<dbReference type="AlphaFoldDB" id="A0A4U3MBL0"/>
<proteinExistence type="predicted"/>
<dbReference type="Gene3D" id="3.30.565.10">
    <property type="entry name" value="Histidine kinase-like ATPase, C-terminal domain"/>
    <property type="match status" value="1"/>
</dbReference>
<feature type="domain" description="HAMP" evidence="13">
    <location>
        <begin position="182"/>
        <end position="235"/>
    </location>
</feature>
<evidence type="ECO:0000256" key="2">
    <source>
        <dbReference type="ARBA" id="ARBA00004236"/>
    </source>
</evidence>
<evidence type="ECO:0000256" key="11">
    <source>
        <dbReference type="SAM" id="Phobius"/>
    </source>
</evidence>
<dbReference type="InterPro" id="IPR003660">
    <property type="entry name" value="HAMP_dom"/>
</dbReference>
<dbReference type="Gene3D" id="6.10.340.10">
    <property type="match status" value="1"/>
</dbReference>
<feature type="domain" description="Histidine kinase" evidence="12">
    <location>
        <begin position="264"/>
        <end position="478"/>
    </location>
</feature>
<dbReference type="PANTHER" id="PTHR45436">
    <property type="entry name" value="SENSOR HISTIDINE KINASE YKOH"/>
    <property type="match status" value="1"/>
</dbReference>
<dbReference type="Pfam" id="PF00672">
    <property type="entry name" value="HAMP"/>
    <property type="match status" value="1"/>
</dbReference>
<dbReference type="InterPro" id="IPR003661">
    <property type="entry name" value="HisK_dim/P_dom"/>
</dbReference>
<dbReference type="SUPFAM" id="SSF55874">
    <property type="entry name" value="ATPase domain of HSP90 chaperone/DNA topoisomerase II/histidine kinase"/>
    <property type="match status" value="1"/>
</dbReference>
<dbReference type="CDD" id="cd00082">
    <property type="entry name" value="HisKA"/>
    <property type="match status" value="1"/>
</dbReference>
<dbReference type="GO" id="GO:0005886">
    <property type="term" value="C:plasma membrane"/>
    <property type="evidence" value="ECO:0007669"/>
    <property type="project" value="UniProtKB-SubCell"/>
</dbReference>